<reference evidence="1" key="1">
    <citation type="submission" date="2020-04" db="EMBL/GenBank/DDBJ databases">
        <authorList>
            <person name="Chiriac C."/>
            <person name="Salcher M."/>
            <person name="Ghai R."/>
            <person name="Kavagutti S V."/>
        </authorList>
    </citation>
    <scope>NUCLEOTIDE SEQUENCE</scope>
</reference>
<dbReference type="EMBL" id="LR796226">
    <property type="protein sequence ID" value="CAB4128214.1"/>
    <property type="molecule type" value="Genomic_DNA"/>
</dbReference>
<protein>
    <submittedName>
        <fullName evidence="1">Uncharacterized protein</fullName>
    </submittedName>
</protein>
<sequence length="39" mass="4629">MENTEEWPPCENCGEYNMDWNMCPNYNEECNDCCGCEDL</sequence>
<accession>A0A6J5L0F8</accession>
<organism evidence="1">
    <name type="scientific">uncultured Caudovirales phage</name>
    <dbReference type="NCBI Taxonomy" id="2100421"/>
    <lineage>
        <taxon>Viruses</taxon>
        <taxon>Duplodnaviria</taxon>
        <taxon>Heunggongvirae</taxon>
        <taxon>Uroviricota</taxon>
        <taxon>Caudoviricetes</taxon>
        <taxon>Peduoviridae</taxon>
        <taxon>Maltschvirus</taxon>
        <taxon>Maltschvirus maltsch</taxon>
    </lineage>
</organism>
<name>A0A6J5L0F8_9CAUD</name>
<gene>
    <name evidence="1" type="ORF">UFOVP111_15</name>
</gene>
<proteinExistence type="predicted"/>
<evidence type="ECO:0000313" key="1">
    <source>
        <dbReference type="EMBL" id="CAB4128214.1"/>
    </source>
</evidence>